<reference evidence="1 2" key="1">
    <citation type="submission" date="2016-10" db="EMBL/GenBank/DDBJ databases">
        <authorList>
            <person name="de Groot N.N."/>
        </authorList>
    </citation>
    <scope>NUCLEOTIDE SEQUENCE [LARGE SCALE GENOMIC DNA]</scope>
    <source>
        <strain evidence="1 2">DSM 19547</strain>
    </source>
</reference>
<dbReference type="AlphaFoldDB" id="A0A1I5RAB5"/>
<dbReference type="Proteomes" id="UP000199356">
    <property type="component" value="Unassembled WGS sequence"/>
</dbReference>
<keyword evidence="2" id="KW-1185">Reference proteome</keyword>
<protein>
    <submittedName>
        <fullName evidence="1">Uncharacterized protein</fullName>
    </submittedName>
</protein>
<name>A0A1I5RAB5_9RHOB</name>
<gene>
    <name evidence="1" type="ORF">SAMN04488047_10854</name>
</gene>
<sequence>MYDLLLKLVSEHGPWVLLVFYLLYRDLQKDEATRASLDKNTEVLIEMTTLIRERLPRERAA</sequence>
<evidence type="ECO:0000313" key="2">
    <source>
        <dbReference type="Proteomes" id="UP000199356"/>
    </source>
</evidence>
<proteinExistence type="predicted"/>
<dbReference type="EMBL" id="FOXA01000008">
    <property type="protein sequence ID" value="SFP54956.1"/>
    <property type="molecule type" value="Genomic_DNA"/>
</dbReference>
<dbReference type="RefSeq" id="WP_093421786.1">
    <property type="nucleotide sequence ID" value="NZ_FOXA01000008.1"/>
</dbReference>
<evidence type="ECO:0000313" key="1">
    <source>
        <dbReference type="EMBL" id="SFP54956.1"/>
    </source>
</evidence>
<organism evidence="1 2">
    <name type="scientific">Tranquillimonas alkanivorans</name>
    <dbReference type="NCBI Taxonomy" id="441119"/>
    <lineage>
        <taxon>Bacteria</taxon>
        <taxon>Pseudomonadati</taxon>
        <taxon>Pseudomonadota</taxon>
        <taxon>Alphaproteobacteria</taxon>
        <taxon>Rhodobacterales</taxon>
        <taxon>Roseobacteraceae</taxon>
        <taxon>Tranquillimonas</taxon>
    </lineage>
</organism>
<accession>A0A1I5RAB5</accession>
<dbReference type="STRING" id="441119.SAMN04488047_10854"/>
<dbReference type="OrthoDB" id="7876416at2"/>